<organism evidence="18 19">
    <name type="scientific">Ignelater luminosus</name>
    <name type="common">Cucubano</name>
    <name type="synonym">Pyrophorus luminosus</name>
    <dbReference type="NCBI Taxonomy" id="2038154"/>
    <lineage>
        <taxon>Eukaryota</taxon>
        <taxon>Metazoa</taxon>
        <taxon>Ecdysozoa</taxon>
        <taxon>Arthropoda</taxon>
        <taxon>Hexapoda</taxon>
        <taxon>Insecta</taxon>
        <taxon>Pterygota</taxon>
        <taxon>Neoptera</taxon>
        <taxon>Endopterygota</taxon>
        <taxon>Coleoptera</taxon>
        <taxon>Polyphaga</taxon>
        <taxon>Elateriformia</taxon>
        <taxon>Elateroidea</taxon>
        <taxon>Elateridae</taxon>
        <taxon>Agrypninae</taxon>
        <taxon>Pyrophorini</taxon>
        <taxon>Ignelater</taxon>
    </lineage>
</organism>
<evidence type="ECO:0000256" key="10">
    <source>
        <dbReference type="ARBA" id="ARBA00023212"/>
    </source>
</evidence>
<evidence type="ECO:0000256" key="2">
    <source>
        <dbReference type="ARBA" id="ARBA00010738"/>
    </source>
</evidence>
<sequence>PNRLYSPHTVVLRQSGHCFELATVLCSLLIGFGYDAYVVSGYATQDVCLKIMTRVDSPFPPEEEEKEEEVKHVLDAKYMLRPAKDLRSKFLLAMAQREVDRANAEKEKQTELERQQIAELEKPPFDELYGLRVHAWVLLLPGERYVEAATFIEPSTGTPHPLNSLLYCGIESIWNNNNYWVNLQDCSAGLEKLGYDFSNLEKWEHFLIGEPLKWREAKFSEEMEEDEIQLLTIMDEKHLDMPSPWSLRISIPHSILKQRFPQGVKKTWYKRTMTEQFAPYVQEDGLVTRICRYNDLECTPSELHTIEERFENRTDSLVKTISDIDTGDITEYFERGREDGVKKHSYKCGHNSTVEAVRVIEFYHEARYDGLTKLELDAMYLTEHYVEREDRIYYRHVNFAKRGEPPPGMIEGPRRIVVKIVEKYHRNEKKPASKDIAVREFAIIDREIHLKHHYEEGKVTASTRDFVKPPLAEMGEALRFNPNLTVGYQAEVGAKPPRQLQLFLLFEQQLEEEEQTLYHIREMEDQVLEFLKLRNYETAYPKLSVSLFDREHNIEHTKGLREREQKEKEHKEREVEDEVDYLAPYISRLGNPAKLTLTQAQQARDWCLLEFKQMLVDRANDIQQQFEYVTTRLQEKQNWYVTVQDTLRLDEETRYFDEVNESTFLLNTLEIRLVRHRDLSPYRYEALETFLMIDPRLRVLYK</sequence>
<feature type="domain" description="CEP76/DRC7 peptidase-like" evidence="15">
    <location>
        <begin position="5"/>
        <end position="46"/>
    </location>
</feature>
<comment type="similarity">
    <text evidence="2">Belongs to the DRC7 family.</text>
</comment>
<dbReference type="PANTHER" id="PTHR35249:SF2">
    <property type="entry name" value="DYNEIN REGULATORY COMPLEX SUBUNIT 7"/>
    <property type="match status" value="1"/>
</dbReference>
<gene>
    <name evidence="18" type="ORF">ILUMI_06398</name>
</gene>
<evidence type="ECO:0000259" key="17">
    <source>
        <dbReference type="Pfam" id="PF24671"/>
    </source>
</evidence>
<dbReference type="EMBL" id="VTPC01002635">
    <property type="protein sequence ID" value="KAF2899788.1"/>
    <property type="molecule type" value="Genomic_DNA"/>
</dbReference>
<name>A0A8K0GJ41_IGNLU</name>
<evidence type="ECO:0000256" key="11">
    <source>
        <dbReference type="ARBA" id="ARBA00023273"/>
    </source>
</evidence>
<protein>
    <recommendedName>
        <fullName evidence="3">Dynein regulatory complex subunit 7</fullName>
    </recommendedName>
    <alternativeName>
        <fullName evidence="12">Coiled-coil domain-containing protein 135</fullName>
    </alternativeName>
    <alternativeName>
        <fullName evidence="13">Coiled-coil domain-containing protein lobo homolog</fullName>
    </alternativeName>
</protein>
<evidence type="ECO:0000259" key="15">
    <source>
        <dbReference type="Pfam" id="PF24656"/>
    </source>
</evidence>
<feature type="domain" description="Dynein regulatory complex subunit 7 C-terminal" evidence="17">
    <location>
        <begin position="594"/>
        <end position="701"/>
    </location>
</feature>
<dbReference type="InterPro" id="IPR038765">
    <property type="entry name" value="Papain-like_cys_pep_sf"/>
</dbReference>
<evidence type="ECO:0000256" key="4">
    <source>
        <dbReference type="ARBA" id="ARBA00022490"/>
    </source>
</evidence>
<keyword evidence="9" id="KW-0969">Cilium</keyword>
<reference evidence="18" key="1">
    <citation type="submission" date="2019-08" db="EMBL/GenBank/DDBJ databases">
        <title>The genome of the North American firefly Photinus pyralis.</title>
        <authorList>
            <consortium name="Photinus pyralis genome working group"/>
            <person name="Fallon T.R."/>
            <person name="Sander Lower S.E."/>
            <person name="Weng J.-K."/>
        </authorList>
    </citation>
    <scope>NUCLEOTIDE SEQUENCE</scope>
    <source>
        <strain evidence="18">TRF0915ILg1</strain>
        <tissue evidence="18">Whole body</tissue>
    </source>
</reference>
<feature type="domain" description="Dynein regulatory complex subunit 7 MORN" evidence="16">
    <location>
        <begin position="261"/>
        <end position="546"/>
    </location>
</feature>
<dbReference type="Pfam" id="PF24671">
    <property type="entry name" value="DRC7_C"/>
    <property type="match status" value="1"/>
</dbReference>
<keyword evidence="10" id="KW-0206">Cytoskeleton</keyword>
<dbReference type="GO" id="GO:0030317">
    <property type="term" value="P:flagellated sperm motility"/>
    <property type="evidence" value="ECO:0007669"/>
    <property type="project" value="TreeGrafter"/>
</dbReference>
<dbReference type="InterPro" id="IPR056292">
    <property type="entry name" value="DRC7_C"/>
</dbReference>
<evidence type="ECO:0000313" key="19">
    <source>
        <dbReference type="Proteomes" id="UP000801492"/>
    </source>
</evidence>
<dbReference type="Pfam" id="PF24656">
    <property type="entry name" value="CEPT76_peptidase"/>
    <property type="match status" value="1"/>
</dbReference>
<evidence type="ECO:0000259" key="16">
    <source>
        <dbReference type="Pfam" id="PF24667"/>
    </source>
</evidence>
<dbReference type="AlphaFoldDB" id="A0A8K0GJ41"/>
<feature type="non-terminal residue" evidence="18">
    <location>
        <position position="702"/>
    </location>
</feature>
<dbReference type="InterPro" id="IPR056290">
    <property type="entry name" value="CEPT76/DRC7_peptidase-like_dom"/>
</dbReference>
<evidence type="ECO:0000256" key="6">
    <source>
        <dbReference type="ARBA" id="ARBA00022846"/>
    </source>
</evidence>
<feature type="coiled-coil region" evidence="14">
    <location>
        <begin position="92"/>
        <end position="121"/>
    </location>
</feature>
<keyword evidence="6" id="KW-0282">Flagellum</keyword>
<evidence type="ECO:0000256" key="14">
    <source>
        <dbReference type="SAM" id="Coils"/>
    </source>
</evidence>
<evidence type="ECO:0000256" key="7">
    <source>
        <dbReference type="ARBA" id="ARBA00022871"/>
    </source>
</evidence>
<evidence type="ECO:0000256" key="9">
    <source>
        <dbReference type="ARBA" id="ARBA00023069"/>
    </source>
</evidence>
<proteinExistence type="inferred from homology"/>
<keyword evidence="11" id="KW-0966">Cell projection</keyword>
<dbReference type="SUPFAM" id="SSF54001">
    <property type="entry name" value="Cysteine proteinases"/>
    <property type="match status" value="1"/>
</dbReference>
<dbReference type="GO" id="GO:0005930">
    <property type="term" value="C:axoneme"/>
    <property type="evidence" value="ECO:0007669"/>
    <property type="project" value="UniProtKB-SubCell"/>
</dbReference>
<evidence type="ECO:0000313" key="18">
    <source>
        <dbReference type="EMBL" id="KAF2899788.1"/>
    </source>
</evidence>
<dbReference type="OrthoDB" id="10262874at2759"/>
<comment type="subcellular location">
    <subcellularLocation>
        <location evidence="1">Cytoplasm</location>
        <location evidence="1">Cytoskeleton</location>
        <location evidence="1">Flagellum axoneme</location>
    </subcellularLocation>
</comment>
<evidence type="ECO:0000256" key="3">
    <source>
        <dbReference type="ARBA" id="ARBA00021303"/>
    </source>
</evidence>
<keyword evidence="4" id="KW-0963">Cytoplasm</keyword>
<evidence type="ECO:0000256" key="1">
    <source>
        <dbReference type="ARBA" id="ARBA00004611"/>
    </source>
</evidence>
<keyword evidence="8 14" id="KW-0175">Coiled coil</keyword>
<accession>A0A8K0GJ41</accession>
<evidence type="ECO:0000256" key="5">
    <source>
        <dbReference type="ARBA" id="ARBA00022782"/>
    </source>
</evidence>
<keyword evidence="19" id="KW-1185">Reference proteome</keyword>
<dbReference type="Proteomes" id="UP000801492">
    <property type="component" value="Unassembled WGS sequence"/>
</dbReference>
<dbReference type="PANTHER" id="PTHR35249">
    <property type="entry name" value="DYNEIN REGULATORY COMPLEX SUBUNIT 7"/>
    <property type="match status" value="1"/>
</dbReference>
<dbReference type="Pfam" id="PF24667">
    <property type="entry name" value="MORN_DRC7"/>
    <property type="match status" value="1"/>
</dbReference>
<dbReference type="InterPro" id="IPR056291">
    <property type="entry name" value="MORN_DRC7"/>
</dbReference>
<comment type="caution">
    <text evidence="18">The sequence shown here is derived from an EMBL/GenBank/DDBJ whole genome shotgun (WGS) entry which is preliminary data.</text>
</comment>
<evidence type="ECO:0000256" key="12">
    <source>
        <dbReference type="ARBA" id="ARBA00031627"/>
    </source>
</evidence>
<keyword evidence="7" id="KW-0744">Spermatogenesis</keyword>
<dbReference type="InterPro" id="IPR033551">
    <property type="entry name" value="DRC7/lobo"/>
</dbReference>
<evidence type="ECO:0000256" key="8">
    <source>
        <dbReference type="ARBA" id="ARBA00023054"/>
    </source>
</evidence>
<evidence type="ECO:0000256" key="13">
    <source>
        <dbReference type="ARBA" id="ARBA00031733"/>
    </source>
</evidence>
<dbReference type="GO" id="GO:0031514">
    <property type="term" value="C:motile cilium"/>
    <property type="evidence" value="ECO:0007669"/>
    <property type="project" value="UniProtKB-SubCell"/>
</dbReference>
<keyword evidence="5" id="KW-0221">Differentiation</keyword>